<dbReference type="OrthoDB" id="1684747at2"/>
<reference evidence="1 2" key="1">
    <citation type="submission" date="2019-10" db="EMBL/GenBank/DDBJ databases">
        <title>Whole-genome sequence of the extremophile Heliorestis acidaminivorans DSM 24790.</title>
        <authorList>
            <person name="Kyndt J.A."/>
            <person name="Meyer T.E."/>
        </authorList>
    </citation>
    <scope>NUCLEOTIDE SEQUENCE [LARGE SCALE GENOMIC DNA]</scope>
    <source>
        <strain evidence="1 2">DSM 24790</strain>
    </source>
</reference>
<keyword evidence="2" id="KW-1185">Reference proteome</keyword>
<accession>A0A6I0F0B1</accession>
<name>A0A6I0F0B1_9FIRM</name>
<dbReference type="AlphaFoldDB" id="A0A6I0F0B1"/>
<dbReference type="Proteomes" id="UP000468766">
    <property type="component" value="Unassembled WGS sequence"/>
</dbReference>
<dbReference type="EMBL" id="WBXO01000006">
    <property type="protein sequence ID" value="KAB2952412.1"/>
    <property type="molecule type" value="Genomic_DNA"/>
</dbReference>
<evidence type="ECO:0000313" key="2">
    <source>
        <dbReference type="Proteomes" id="UP000468766"/>
    </source>
</evidence>
<evidence type="ECO:0000313" key="1">
    <source>
        <dbReference type="EMBL" id="KAB2952412.1"/>
    </source>
</evidence>
<sequence length="76" mass="8610">MLSHVMDALDVETFLVCSSENEGKDRAIGLMRSLGFQDVDIVYIHYAGPGARVRVRAYIYRPGDNYAWVTAQESRQ</sequence>
<comment type="caution">
    <text evidence="1">The sequence shown here is derived from an EMBL/GenBank/DDBJ whole genome shotgun (WGS) entry which is preliminary data.</text>
</comment>
<protein>
    <submittedName>
        <fullName evidence="1">Uncharacterized protein</fullName>
    </submittedName>
</protein>
<gene>
    <name evidence="1" type="ORF">F9B85_09320</name>
</gene>
<organism evidence="1 2">
    <name type="scientific">Heliorestis acidaminivorans</name>
    <dbReference type="NCBI Taxonomy" id="553427"/>
    <lineage>
        <taxon>Bacteria</taxon>
        <taxon>Bacillati</taxon>
        <taxon>Bacillota</taxon>
        <taxon>Clostridia</taxon>
        <taxon>Eubacteriales</taxon>
        <taxon>Heliobacteriaceae</taxon>
        <taxon>Heliorestis</taxon>
    </lineage>
</organism>
<proteinExistence type="predicted"/>